<sequence length="131" mass="14406">MKLTGAKILSIINMWLVLLFVTAGSAMAASNNPQAIVRGDQSDYIFYISTTASNYALYSSEEKCRNDSFASEADQCVPLASSEVCGVMFYTKRDQRDVFINYYQGGGEIAIYLVVAGGAKSRFPICRLSRN</sequence>
<name>A0A3B0TQM0_9ZZZZ</name>
<accession>A0A3B0TQM0</accession>
<proteinExistence type="predicted"/>
<reference evidence="1" key="1">
    <citation type="submission" date="2018-06" db="EMBL/GenBank/DDBJ databases">
        <authorList>
            <person name="Zhirakovskaya E."/>
        </authorList>
    </citation>
    <scope>NUCLEOTIDE SEQUENCE</scope>
</reference>
<evidence type="ECO:0000313" key="1">
    <source>
        <dbReference type="EMBL" id="VAW18503.1"/>
    </source>
</evidence>
<dbReference type="EMBL" id="UOEO01000091">
    <property type="protein sequence ID" value="VAW18503.1"/>
    <property type="molecule type" value="Genomic_DNA"/>
</dbReference>
<protein>
    <submittedName>
        <fullName evidence="1">Uncharacterized protein</fullName>
    </submittedName>
</protein>
<gene>
    <name evidence="1" type="ORF">MNBD_ALPHA12-2224</name>
</gene>
<dbReference type="AlphaFoldDB" id="A0A3B0TQM0"/>
<organism evidence="1">
    <name type="scientific">hydrothermal vent metagenome</name>
    <dbReference type="NCBI Taxonomy" id="652676"/>
    <lineage>
        <taxon>unclassified sequences</taxon>
        <taxon>metagenomes</taxon>
        <taxon>ecological metagenomes</taxon>
    </lineage>
</organism>